<dbReference type="SMART" id="SM00421">
    <property type="entry name" value="HTH_LUXR"/>
    <property type="match status" value="1"/>
</dbReference>
<evidence type="ECO:0000256" key="3">
    <source>
        <dbReference type="ARBA" id="ARBA00023163"/>
    </source>
</evidence>
<dbReference type="InterPro" id="IPR000792">
    <property type="entry name" value="Tscrpt_reg_LuxR_C"/>
</dbReference>
<organism evidence="5 6">
    <name type="scientific">Agrobacterium fabrum</name>
    <dbReference type="NCBI Taxonomy" id="1176649"/>
    <lineage>
        <taxon>Bacteria</taxon>
        <taxon>Pseudomonadati</taxon>
        <taxon>Pseudomonadota</taxon>
        <taxon>Alphaproteobacteria</taxon>
        <taxon>Hyphomicrobiales</taxon>
        <taxon>Rhizobiaceae</taxon>
        <taxon>Rhizobium/Agrobacterium group</taxon>
        <taxon>Agrobacterium</taxon>
        <taxon>Agrobacterium tumefaciens complex</taxon>
    </lineage>
</organism>
<accession>A0A2W5HAT9</accession>
<dbReference type="PANTHER" id="PTHR44688">
    <property type="entry name" value="DNA-BINDING TRANSCRIPTIONAL ACTIVATOR DEVR_DOSR"/>
    <property type="match status" value="1"/>
</dbReference>
<dbReference type="EMBL" id="QFOL01000097">
    <property type="protein sequence ID" value="PZP50859.1"/>
    <property type="molecule type" value="Genomic_DNA"/>
</dbReference>
<evidence type="ECO:0000313" key="6">
    <source>
        <dbReference type="Proteomes" id="UP000249769"/>
    </source>
</evidence>
<evidence type="ECO:0000256" key="2">
    <source>
        <dbReference type="ARBA" id="ARBA00023125"/>
    </source>
</evidence>
<comment type="caution">
    <text evidence="5">The sequence shown here is derived from an EMBL/GenBank/DDBJ whole genome shotgun (WGS) entry which is preliminary data.</text>
</comment>
<dbReference type="GO" id="GO:0003677">
    <property type="term" value="F:DNA binding"/>
    <property type="evidence" value="ECO:0007669"/>
    <property type="project" value="UniProtKB-KW"/>
</dbReference>
<keyword evidence="2" id="KW-0238">DNA-binding</keyword>
<evidence type="ECO:0000313" key="5">
    <source>
        <dbReference type="EMBL" id="PZP50859.1"/>
    </source>
</evidence>
<dbReference type="CDD" id="cd06170">
    <property type="entry name" value="LuxR_C_like"/>
    <property type="match status" value="1"/>
</dbReference>
<dbReference type="Proteomes" id="UP000249769">
    <property type="component" value="Unassembled WGS sequence"/>
</dbReference>
<dbReference type="InterPro" id="IPR036388">
    <property type="entry name" value="WH-like_DNA-bd_sf"/>
</dbReference>
<dbReference type="SUPFAM" id="SSF46894">
    <property type="entry name" value="C-terminal effector domain of the bipartite response regulators"/>
    <property type="match status" value="1"/>
</dbReference>
<dbReference type="InterPro" id="IPR005143">
    <property type="entry name" value="TF_LuxR_autoind-bd_dom"/>
</dbReference>
<keyword evidence="1" id="KW-0805">Transcription regulation</keyword>
<dbReference type="PROSITE" id="PS00622">
    <property type="entry name" value="HTH_LUXR_1"/>
    <property type="match status" value="1"/>
</dbReference>
<dbReference type="Gene3D" id="1.10.10.10">
    <property type="entry name" value="Winged helix-like DNA-binding domain superfamily/Winged helix DNA-binding domain"/>
    <property type="match status" value="1"/>
</dbReference>
<dbReference type="InterPro" id="IPR016032">
    <property type="entry name" value="Sig_transdc_resp-reg_C-effctor"/>
</dbReference>
<protein>
    <submittedName>
        <fullName evidence="5">LuxR family transcriptional regulator</fullName>
    </submittedName>
</protein>
<dbReference type="Pfam" id="PF00196">
    <property type="entry name" value="GerE"/>
    <property type="match status" value="1"/>
</dbReference>
<proteinExistence type="predicted"/>
<dbReference type="AlphaFoldDB" id="A0A2W5HAT9"/>
<name>A0A2W5HAT9_9HYPH</name>
<sequence length="239" mass="26225">MVKTERQARLCGDLSAAADKSQWLEALREVMRAFDYAFVTLLRLPGGQNIYALPTVVESSLPIWVVNAMTKDGALGDCPVIKRGASSMLPQYWSLQDPDITCGSLVDAAASLNSMGITSGLMITVHGMHGNRHLMNFAGDRDVLPQAALNELCMIVLHALEVYDRLCRTNNSKGPSPLTKRELDVVRWTSQGKTSVEIAELLSISEHTVNAYMNNAIRKLDCVNRTQLVAKAIRLGLID</sequence>
<dbReference type="PANTHER" id="PTHR44688:SF16">
    <property type="entry name" value="DNA-BINDING TRANSCRIPTIONAL ACTIVATOR DEVR_DOSR"/>
    <property type="match status" value="1"/>
</dbReference>
<dbReference type="InterPro" id="IPR036693">
    <property type="entry name" value="TF_LuxR_autoind-bd_dom_sf"/>
</dbReference>
<feature type="domain" description="HTH luxR-type" evidence="4">
    <location>
        <begin position="171"/>
        <end position="236"/>
    </location>
</feature>
<reference evidence="5 6" key="1">
    <citation type="submission" date="2017-08" db="EMBL/GenBank/DDBJ databases">
        <title>Infants hospitalized years apart are colonized by the same room-sourced microbial strains.</title>
        <authorList>
            <person name="Brooks B."/>
            <person name="Olm M.R."/>
            <person name="Firek B.A."/>
            <person name="Baker R."/>
            <person name="Thomas B.C."/>
            <person name="Morowitz M.J."/>
            <person name="Banfield J.F."/>
        </authorList>
    </citation>
    <scope>NUCLEOTIDE SEQUENCE [LARGE SCALE GENOMIC DNA]</scope>
    <source>
        <strain evidence="5">S2_009_000_R2_73</strain>
    </source>
</reference>
<dbReference type="Pfam" id="PF03472">
    <property type="entry name" value="Autoind_bind"/>
    <property type="match status" value="1"/>
</dbReference>
<evidence type="ECO:0000256" key="1">
    <source>
        <dbReference type="ARBA" id="ARBA00023015"/>
    </source>
</evidence>
<gene>
    <name evidence="5" type="ORF">DI595_10245</name>
</gene>
<dbReference type="GO" id="GO:0006355">
    <property type="term" value="P:regulation of DNA-templated transcription"/>
    <property type="evidence" value="ECO:0007669"/>
    <property type="project" value="InterPro"/>
</dbReference>
<dbReference type="SUPFAM" id="SSF75516">
    <property type="entry name" value="Pheromone-binding domain of LuxR-like quorum-sensing transcription factors"/>
    <property type="match status" value="1"/>
</dbReference>
<keyword evidence="3" id="KW-0804">Transcription</keyword>
<dbReference type="Gene3D" id="3.30.450.80">
    <property type="entry name" value="Transcription factor LuxR-like, autoinducer-binding domain"/>
    <property type="match status" value="1"/>
</dbReference>
<evidence type="ECO:0000259" key="4">
    <source>
        <dbReference type="PROSITE" id="PS50043"/>
    </source>
</evidence>
<dbReference type="PRINTS" id="PR00038">
    <property type="entry name" value="HTHLUXR"/>
</dbReference>
<dbReference type="PROSITE" id="PS50043">
    <property type="entry name" value="HTH_LUXR_2"/>
    <property type="match status" value="1"/>
</dbReference>